<accession>A0A1Y1X806</accession>
<evidence type="ECO:0000313" key="6">
    <source>
        <dbReference type="Proteomes" id="UP000193944"/>
    </source>
</evidence>
<name>A0A1Y1X806_9FUNG</name>
<comment type="caution">
    <text evidence="5">The sequence shown here is derived from an EMBL/GenBank/DDBJ whole genome shotgun (WGS) entry which is preliminary data.</text>
</comment>
<dbReference type="OrthoDB" id="2428204at2759"/>
<evidence type="ECO:0000256" key="4">
    <source>
        <dbReference type="SAM" id="Coils"/>
    </source>
</evidence>
<proteinExistence type="predicted"/>
<dbReference type="Pfam" id="PF12796">
    <property type="entry name" value="Ank_2"/>
    <property type="match status" value="4"/>
</dbReference>
<dbReference type="InterPro" id="IPR002110">
    <property type="entry name" value="Ankyrin_rpt"/>
</dbReference>
<dbReference type="PROSITE" id="PS50088">
    <property type="entry name" value="ANK_REPEAT"/>
    <property type="match status" value="3"/>
</dbReference>
<dbReference type="PROSITE" id="PS50297">
    <property type="entry name" value="ANK_REP_REGION"/>
    <property type="match status" value="1"/>
</dbReference>
<feature type="coiled-coil region" evidence="4">
    <location>
        <begin position="638"/>
        <end position="676"/>
    </location>
</feature>
<dbReference type="SMART" id="SM00248">
    <property type="entry name" value="ANK"/>
    <property type="match status" value="13"/>
</dbReference>
<gene>
    <name evidence="5" type="ORF">BCR32DRAFT_299115</name>
</gene>
<keyword evidence="4" id="KW-0175">Coiled coil</keyword>
<dbReference type="PANTHER" id="PTHR24123:SF33">
    <property type="entry name" value="PROTEIN HOS4"/>
    <property type="match status" value="1"/>
</dbReference>
<keyword evidence="2 3" id="KW-0040">ANK repeat</keyword>
<feature type="repeat" description="ANK" evidence="3">
    <location>
        <begin position="967"/>
        <end position="999"/>
    </location>
</feature>
<dbReference type="InterPro" id="IPR036770">
    <property type="entry name" value="Ankyrin_rpt-contain_sf"/>
</dbReference>
<feature type="repeat" description="ANK" evidence="3">
    <location>
        <begin position="932"/>
        <end position="966"/>
    </location>
</feature>
<keyword evidence="6" id="KW-1185">Reference proteome</keyword>
<organism evidence="5 6">
    <name type="scientific">Anaeromyces robustus</name>
    <dbReference type="NCBI Taxonomy" id="1754192"/>
    <lineage>
        <taxon>Eukaryota</taxon>
        <taxon>Fungi</taxon>
        <taxon>Fungi incertae sedis</taxon>
        <taxon>Chytridiomycota</taxon>
        <taxon>Chytridiomycota incertae sedis</taxon>
        <taxon>Neocallimastigomycetes</taxon>
        <taxon>Neocallimastigales</taxon>
        <taxon>Neocallimastigaceae</taxon>
        <taxon>Anaeromyces</taxon>
    </lineage>
</organism>
<evidence type="ECO:0000313" key="5">
    <source>
        <dbReference type="EMBL" id="ORX81901.1"/>
    </source>
</evidence>
<reference evidence="5 6" key="2">
    <citation type="submission" date="2016-08" db="EMBL/GenBank/DDBJ databases">
        <title>Pervasive Adenine N6-methylation of Active Genes in Fungi.</title>
        <authorList>
            <consortium name="DOE Joint Genome Institute"/>
            <person name="Mondo S.J."/>
            <person name="Dannebaum R.O."/>
            <person name="Kuo R.C."/>
            <person name="Labutti K."/>
            <person name="Haridas S."/>
            <person name="Kuo A."/>
            <person name="Salamov A."/>
            <person name="Ahrendt S.R."/>
            <person name="Lipzen A."/>
            <person name="Sullivan W."/>
            <person name="Andreopoulos W.B."/>
            <person name="Clum A."/>
            <person name="Lindquist E."/>
            <person name="Daum C."/>
            <person name="Ramamoorthy G.K."/>
            <person name="Gryganskyi A."/>
            <person name="Culley D."/>
            <person name="Magnuson J.K."/>
            <person name="James T.Y."/>
            <person name="O'Malley M.A."/>
            <person name="Stajich J.E."/>
            <person name="Spatafora J.W."/>
            <person name="Visel A."/>
            <person name="Grigoriev I.V."/>
        </authorList>
    </citation>
    <scope>NUCLEOTIDE SEQUENCE [LARGE SCALE GENOMIC DNA]</scope>
    <source>
        <strain evidence="5 6">S4</strain>
    </source>
</reference>
<dbReference type="STRING" id="1754192.A0A1Y1X806"/>
<dbReference type="Gene3D" id="1.25.40.20">
    <property type="entry name" value="Ankyrin repeat-containing domain"/>
    <property type="match status" value="4"/>
</dbReference>
<evidence type="ECO:0000256" key="3">
    <source>
        <dbReference type="PROSITE-ProRule" id="PRU00023"/>
    </source>
</evidence>
<protein>
    <submittedName>
        <fullName evidence="5">Ankyrin</fullName>
    </submittedName>
</protein>
<evidence type="ECO:0000256" key="2">
    <source>
        <dbReference type="ARBA" id="ARBA00023043"/>
    </source>
</evidence>
<evidence type="ECO:0000256" key="1">
    <source>
        <dbReference type="ARBA" id="ARBA00022737"/>
    </source>
</evidence>
<feature type="coiled-coil region" evidence="4">
    <location>
        <begin position="906"/>
        <end position="934"/>
    </location>
</feature>
<dbReference type="SUPFAM" id="SSF48403">
    <property type="entry name" value="Ankyrin repeat"/>
    <property type="match status" value="3"/>
</dbReference>
<reference evidence="5 6" key="1">
    <citation type="submission" date="2016-08" db="EMBL/GenBank/DDBJ databases">
        <title>A Parts List for Fungal Cellulosomes Revealed by Comparative Genomics.</title>
        <authorList>
            <consortium name="DOE Joint Genome Institute"/>
            <person name="Haitjema C.H."/>
            <person name="Gilmore S.P."/>
            <person name="Henske J.K."/>
            <person name="Solomon K.V."/>
            <person name="De Groot R."/>
            <person name="Kuo A."/>
            <person name="Mondo S.J."/>
            <person name="Salamov A.A."/>
            <person name="Labutti K."/>
            <person name="Zhao Z."/>
            <person name="Chiniquy J."/>
            <person name="Barry K."/>
            <person name="Brewer H.M."/>
            <person name="Purvine S.O."/>
            <person name="Wright A.T."/>
            <person name="Boxma B."/>
            <person name="Van Alen T."/>
            <person name="Hackstein J.H."/>
            <person name="Baker S.E."/>
            <person name="Grigoriev I.V."/>
            <person name="O'Malley M.A."/>
        </authorList>
    </citation>
    <scope>NUCLEOTIDE SEQUENCE [LARGE SCALE GENOMIC DNA]</scope>
    <source>
        <strain evidence="5 6">S4</strain>
    </source>
</reference>
<dbReference type="InterPro" id="IPR051165">
    <property type="entry name" value="Multifunctional_ANK_Repeat"/>
</dbReference>
<feature type="repeat" description="ANK" evidence="3">
    <location>
        <begin position="799"/>
        <end position="831"/>
    </location>
</feature>
<sequence length="1027" mass="122083">MFKTPKHILMNKHIDNELQNIEFSERTHSKKIKPILSKLKNKNLKSIIEYLNNPENKVLLNDITVKHDFLLIIYAINYGLNQEVIEYLLSIYIKDNKYSKKYACYLMKLLRESKMDMLELFLKNGFDINGTMYFEKDEYNLLFYEINFDPFEEDVFEKFIFLLDHGIDINALINYDINFTHRTDLNNEYNTIIDFLIQTFFKYDNMVSYKALKLIFDYCKKKEKENDDNDQKKNIIDLSILNSDTHFSIMLNDKNLMITDLIVEYYGYEEFNKSEFFNKMIFLVNMSGNQDYLTKIGKKNYSRQKEKEVVLPTTIFKEIKDHNFNNIKKILKLNKNIINIKNSEDNDRTPLMYTIQYCIDYPEILDLILQYYPNKNVSEKKNNSTVLHIACQFNNHKAIPKLITSENINSKDKNNNTPLMVALKYWYFDCAIAILTSSKNQLFQYNINLKDNHNQTPIHYLLSNDIINQPLFEHLIHLENINNENYLYYMLKNNIENELYFSLLIKNKMSIEIKQFEEQDGLLSYMINNQSFNKAIIKNGFYILENDQTLKFISNPIIFSINRNLLDLLKSILNNYDEDKDKMNTEKDKNHKTFLFYAIDHPNIDYFTTLINNEKINIEEKNDQNITPLMYSLKKQEKEKVKLLLLKYIDKYEKLNNNSDNNNNNNLLEINQLKEQLDSNFTKIYEELLNVWKKINNNNNNKDNNEDNNKIIDDNNNNFQYENIKRIIKLKSLKNENNHENNHDILSYVNHKNNDNNNNKEIMEKCQEVHLVCLNENEELIQLLIQEFNYNINEPSLLDGSTPLLLSIKYEKYKCIPFLLENGADITIPNQQGESAISYILKHPSDNEKYKEILKLFIPKINFYQTYLPNNLLPFQYLINYNNWQGLEVILPQLNTLNINIDDYNLINYKKMNNNKKEKEKEKENEKNDDNLEDTLLLYAIKLNTQNLKLIKTLLSNGANINYLNKQGKNALIYAIEQKNMDLIKLLMNYKPDIKLKTKNGITPLKLAIMNNLSDIVRELLSTNKKR</sequence>
<dbReference type="PANTHER" id="PTHR24123">
    <property type="entry name" value="ANKYRIN REPEAT-CONTAINING"/>
    <property type="match status" value="1"/>
</dbReference>
<keyword evidence="1" id="KW-0677">Repeat</keyword>
<dbReference type="AlphaFoldDB" id="A0A1Y1X806"/>
<dbReference type="Proteomes" id="UP000193944">
    <property type="component" value="Unassembled WGS sequence"/>
</dbReference>
<dbReference type="EMBL" id="MCFG01000108">
    <property type="protein sequence ID" value="ORX81901.1"/>
    <property type="molecule type" value="Genomic_DNA"/>
</dbReference>